<evidence type="ECO:0000313" key="4">
    <source>
        <dbReference type="Proteomes" id="UP001161247"/>
    </source>
</evidence>
<gene>
    <name evidence="3" type="ORF">OLC1_LOCUS11585</name>
</gene>
<protein>
    <submittedName>
        <fullName evidence="3">OLC1v1000411C1</fullName>
    </submittedName>
</protein>
<organism evidence="3 4">
    <name type="scientific">Oldenlandia corymbosa var. corymbosa</name>
    <dbReference type="NCBI Taxonomy" id="529605"/>
    <lineage>
        <taxon>Eukaryota</taxon>
        <taxon>Viridiplantae</taxon>
        <taxon>Streptophyta</taxon>
        <taxon>Embryophyta</taxon>
        <taxon>Tracheophyta</taxon>
        <taxon>Spermatophyta</taxon>
        <taxon>Magnoliopsida</taxon>
        <taxon>eudicotyledons</taxon>
        <taxon>Gunneridae</taxon>
        <taxon>Pentapetalae</taxon>
        <taxon>asterids</taxon>
        <taxon>lamiids</taxon>
        <taxon>Gentianales</taxon>
        <taxon>Rubiaceae</taxon>
        <taxon>Rubioideae</taxon>
        <taxon>Spermacoceae</taxon>
        <taxon>Hedyotis-Oldenlandia complex</taxon>
        <taxon>Oldenlandia</taxon>
    </lineage>
</organism>
<proteinExistence type="predicted"/>
<dbReference type="PANTHER" id="PTHR33127:SF5">
    <property type="entry name" value="TRANSMEMBRANE PROTEIN"/>
    <property type="match status" value="1"/>
</dbReference>
<accession>A0AAV1D378</accession>
<sequence>MREVVHNEGVDEERNWSDLPHDLLCKLLYHLSPPARCAFKATCKSWSAAKISLPPPIDSPVSPCYYSCPNLMFTNCYKSRYKFYNPINHEFFLVCATGLKGALVRCSNFGWLLMSRPNLDLFFYNPVTTQKVLLPRSDIAFTAMCFSSPPTSLECQVFGIANDDCIGIIRRGEKTWRIHAVKGLFAMSTHNPVFYNGAYYCLDRKNGDIGVCCPDESAVHKIFKIRQTHLFKTERKGRRQIIKAIRQSFLLEDDGKLYGIFNRHDDGITVQCLNLKSWRWQPVLDFPNKSLFVSHSASFVFPTTKHVANRVYFPKFHDEVGIFYSLNTMKYHSVAGSFSSKTSYELEEIMEFGTWIKPNFNRVPEAELNR</sequence>
<reference evidence="3" key="1">
    <citation type="submission" date="2023-03" db="EMBL/GenBank/DDBJ databases">
        <authorList>
            <person name="Julca I."/>
        </authorList>
    </citation>
    <scope>NUCLEOTIDE SEQUENCE</scope>
</reference>
<dbReference type="Gene3D" id="1.20.1280.50">
    <property type="match status" value="1"/>
</dbReference>
<dbReference type="EMBL" id="OX459121">
    <property type="protein sequence ID" value="CAI9102185.1"/>
    <property type="molecule type" value="Genomic_DNA"/>
</dbReference>
<dbReference type="InterPro" id="IPR036047">
    <property type="entry name" value="F-box-like_dom_sf"/>
</dbReference>
<feature type="domain" description="F-box" evidence="1">
    <location>
        <begin position="16"/>
        <end position="48"/>
    </location>
</feature>
<evidence type="ECO:0000259" key="1">
    <source>
        <dbReference type="Pfam" id="PF00646"/>
    </source>
</evidence>
<name>A0AAV1D378_OLDCO</name>
<dbReference type="Pfam" id="PF03478">
    <property type="entry name" value="Beta-prop_KIB1-4"/>
    <property type="match status" value="1"/>
</dbReference>
<evidence type="ECO:0000313" key="3">
    <source>
        <dbReference type="EMBL" id="CAI9102185.1"/>
    </source>
</evidence>
<dbReference type="Proteomes" id="UP001161247">
    <property type="component" value="Chromosome 4"/>
</dbReference>
<dbReference type="Pfam" id="PF00646">
    <property type="entry name" value="F-box"/>
    <property type="match status" value="1"/>
</dbReference>
<dbReference type="PANTHER" id="PTHR33127">
    <property type="entry name" value="TRANSMEMBRANE PROTEIN"/>
    <property type="match status" value="1"/>
</dbReference>
<dbReference type="CDD" id="cd09917">
    <property type="entry name" value="F-box_SF"/>
    <property type="match status" value="1"/>
</dbReference>
<dbReference type="AlphaFoldDB" id="A0AAV1D378"/>
<dbReference type="SUPFAM" id="SSF81383">
    <property type="entry name" value="F-box domain"/>
    <property type="match status" value="1"/>
</dbReference>
<dbReference type="InterPro" id="IPR005174">
    <property type="entry name" value="KIB1-4_b-propeller"/>
</dbReference>
<evidence type="ECO:0000259" key="2">
    <source>
        <dbReference type="Pfam" id="PF03478"/>
    </source>
</evidence>
<dbReference type="InterPro" id="IPR001810">
    <property type="entry name" value="F-box_dom"/>
</dbReference>
<feature type="domain" description="KIB1-4 beta-propeller" evidence="2">
    <location>
        <begin position="104"/>
        <end position="323"/>
    </location>
</feature>
<keyword evidence="4" id="KW-1185">Reference proteome</keyword>